<feature type="region of interest" description="Disordered" evidence="1">
    <location>
        <begin position="22"/>
        <end position="62"/>
    </location>
</feature>
<dbReference type="EMBL" id="BONY01000062">
    <property type="protein sequence ID" value="GIH09176.1"/>
    <property type="molecule type" value="Genomic_DNA"/>
</dbReference>
<evidence type="ECO:0000313" key="4">
    <source>
        <dbReference type="EMBL" id="GIH09176.1"/>
    </source>
</evidence>
<feature type="domain" description="GerMN" evidence="3">
    <location>
        <begin position="90"/>
        <end position="179"/>
    </location>
</feature>
<proteinExistence type="predicted"/>
<evidence type="ECO:0000313" key="5">
    <source>
        <dbReference type="Proteomes" id="UP000612899"/>
    </source>
</evidence>
<keyword evidence="2" id="KW-0732">Signal</keyword>
<dbReference type="InterPro" id="IPR019606">
    <property type="entry name" value="GerMN"/>
</dbReference>
<dbReference type="InterPro" id="IPR018911">
    <property type="entry name" value="Gmad2_Ig-like_dom"/>
</dbReference>
<accession>A0A8J3VKK7</accession>
<dbReference type="AlphaFoldDB" id="A0A8J3VKK7"/>
<evidence type="ECO:0000259" key="3">
    <source>
        <dbReference type="SMART" id="SM00909"/>
    </source>
</evidence>
<evidence type="ECO:0000256" key="1">
    <source>
        <dbReference type="SAM" id="MobiDB-lite"/>
    </source>
</evidence>
<keyword evidence="5" id="KW-1185">Reference proteome</keyword>
<feature type="compositionally biased region" description="Gly residues" evidence="1">
    <location>
        <begin position="22"/>
        <end position="31"/>
    </location>
</feature>
<feature type="signal peptide" evidence="2">
    <location>
        <begin position="1"/>
        <end position="19"/>
    </location>
</feature>
<gene>
    <name evidence="4" type="ORF">Rhe02_72430</name>
</gene>
<dbReference type="Pfam" id="PF10646">
    <property type="entry name" value="Germane"/>
    <property type="match status" value="1"/>
</dbReference>
<reference evidence="4" key="1">
    <citation type="submission" date="2021-01" db="EMBL/GenBank/DDBJ databases">
        <title>Whole genome shotgun sequence of Rhizocola hellebori NBRC 109834.</title>
        <authorList>
            <person name="Komaki H."/>
            <person name="Tamura T."/>
        </authorList>
    </citation>
    <scope>NUCLEOTIDE SEQUENCE</scope>
    <source>
        <strain evidence="4">NBRC 109834</strain>
    </source>
</reference>
<feature type="compositionally biased region" description="Low complexity" evidence="1">
    <location>
        <begin position="39"/>
        <end position="62"/>
    </location>
</feature>
<dbReference type="Pfam" id="PF10648">
    <property type="entry name" value="Gmad2"/>
    <property type="match status" value="1"/>
</dbReference>
<comment type="caution">
    <text evidence="4">The sequence shown here is derived from an EMBL/GenBank/DDBJ whole genome shotgun (WGS) entry which is preliminary data.</text>
</comment>
<protein>
    <recommendedName>
        <fullName evidence="3">GerMN domain-containing protein</fullName>
    </recommendedName>
</protein>
<name>A0A8J3VKK7_9ACTN</name>
<dbReference type="SMART" id="SM00909">
    <property type="entry name" value="Germane"/>
    <property type="match status" value="1"/>
</dbReference>
<organism evidence="4 5">
    <name type="scientific">Rhizocola hellebori</name>
    <dbReference type="NCBI Taxonomy" id="1392758"/>
    <lineage>
        <taxon>Bacteria</taxon>
        <taxon>Bacillati</taxon>
        <taxon>Actinomycetota</taxon>
        <taxon>Actinomycetes</taxon>
        <taxon>Micromonosporales</taxon>
        <taxon>Micromonosporaceae</taxon>
        <taxon>Rhizocola</taxon>
    </lineage>
</organism>
<dbReference type="PROSITE" id="PS51257">
    <property type="entry name" value="PROKAR_LIPOPROTEIN"/>
    <property type="match status" value="1"/>
</dbReference>
<feature type="chain" id="PRO_5039148473" description="GerMN domain-containing protein" evidence="2">
    <location>
        <begin position="20"/>
        <end position="295"/>
    </location>
</feature>
<evidence type="ECO:0000256" key="2">
    <source>
        <dbReference type="SAM" id="SignalP"/>
    </source>
</evidence>
<dbReference type="RefSeq" id="WP_203912904.1">
    <property type="nucleotide sequence ID" value="NZ_BONY01000062.1"/>
</dbReference>
<sequence>MRRLTAITAALLAVAAAGCGPTGSGSLGAGPTGEPPSPAVSAQTSPSPSAQPSSTPDGTSSTTVTIQTWFARSNRVVPTQRIRPATQATSRLALTELLAGPTSVEAGLGMSNAIPAETTFDVRGIADGVAIVSFSSGFFAGGKDIARLRRAQVVFTLTQFPSVRQVGFLMGGNPTGEPFGRADFADLLPQIVVMSPVIGQRVSSPITISGTADVREATVSVRLLDASGMEIATKFATATCGNGCRGDYSLQLPYSVPKKQPCTDQQGRLQVFQVSGEDGSRISIVEIPLTLVVCG</sequence>
<dbReference type="Proteomes" id="UP000612899">
    <property type="component" value="Unassembled WGS sequence"/>
</dbReference>